<dbReference type="AlphaFoldDB" id="A0A640STE4"/>
<organism evidence="1 2">
    <name type="scientific">Streptomyces glebosus</name>
    <dbReference type="NCBI Taxonomy" id="249580"/>
    <lineage>
        <taxon>Bacteria</taxon>
        <taxon>Bacillati</taxon>
        <taxon>Actinomycetota</taxon>
        <taxon>Actinomycetes</taxon>
        <taxon>Kitasatosporales</taxon>
        <taxon>Streptomycetaceae</taxon>
        <taxon>Streptomyces</taxon>
    </lineage>
</organism>
<evidence type="ECO:0000313" key="1">
    <source>
        <dbReference type="EMBL" id="GFE12775.1"/>
    </source>
</evidence>
<dbReference type="EMBL" id="BLIO01000001">
    <property type="protein sequence ID" value="GFE12775.1"/>
    <property type="molecule type" value="Genomic_DNA"/>
</dbReference>
<proteinExistence type="predicted"/>
<keyword evidence="2" id="KW-1185">Reference proteome</keyword>
<protein>
    <submittedName>
        <fullName evidence="1">Uncharacterized protein</fullName>
    </submittedName>
</protein>
<accession>A0A640STE4</accession>
<dbReference type="RefSeq" id="WP_190146670.1">
    <property type="nucleotide sequence ID" value="NZ_BLIO01000001.1"/>
</dbReference>
<name>A0A640STE4_9ACTN</name>
<evidence type="ECO:0000313" key="2">
    <source>
        <dbReference type="Proteomes" id="UP000430079"/>
    </source>
</evidence>
<dbReference type="Proteomes" id="UP000430079">
    <property type="component" value="Unassembled WGS sequence"/>
</dbReference>
<comment type="caution">
    <text evidence="1">The sequence shown here is derived from an EMBL/GenBank/DDBJ whole genome shotgun (WGS) entry which is preliminary data.</text>
</comment>
<gene>
    <name evidence="1" type="ORF">Sgleb_08220</name>
</gene>
<sequence>MTDPQLWTAFDSCAVTQAESTMARYELHRLKVEAGSAPPDRSGWTFSLRKIYSSAPLVEGQRIEVAAPEPAAELNALRALPSTFRVWWS</sequence>
<reference evidence="1 2" key="1">
    <citation type="submission" date="2019-12" db="EMBL/GenBank/DDBJ databases">
        <title>Whole genome shotgun sequence of Streptomyces hygroscopicus subsp. glebosus NBRC 13786.</title>
        <authorList>
            <person name="Ichikawa N."/>
            <person name="Kimura A."/>
            <person name="Kitahashi Y."/>
            <person name="Komaki H."/>
            <person name="Tamura T."/>
        </authorList>
    </citation>
    <scope>NUCLEOTIDE SEQUENCE [LARGE SCALE GENOMIC DNA]</scope>
    <source>
        <strain evidence="1 2">NBRC 13786</strain>
    </source>
</reference>